<name>A0A3N9PYW7_9BACL</name>
<evidence type="ECO:0000256" key="1">
    <source>
        <dbReference type="SAM" id="MobiDB-lite"/>
    </source>
</evidence>
<evidence type="ECO:0000313" key="3">
    <source>
        <dbReference type="Proteomes" id="UP000282529"/>
    </source>
</evidence>
<accession>A0A3N9PYW7</accession>
<organism evidence="2 3">
    <name type="scientific">Paenibacillus rhizophilus</name>
    <dbReference type="NCBI Taxonomy" id="1850366"/>
    <lineage>
        <taxon>Bacteria</taxon>
        <taxon>Bacillati</taxon>
        <taxon>Bacillota</taxon>
        <taxon>Bacilli</taxon>
        <taxon>Bacillales</taxon>
        <taxon>Paenibacillaceae</taxon>
        <taxon>Paenibacillus</taxon>
    </lineage>
</organism>
<keyword evidence="3" id="KW-1185">Reference proteome</keyword>
<evidence type="ECO:0000313" key="2">
    <source>
        <dbReference type="EMBL" id="RQW10396.1"/>
    </source>
</evidence>
<dbReference type="EMBL" id="RQPI01000009">
    <property type="protein sequence ID" value="RQW10396.1"/>
    <property type="molecule type" value="Genomic_DNA"/>
</dbReference>
<proteinExistence type="predicted"/>
<comment type="caution">
    <text evidence="2">The sequence shown here is derived from an EMBL/GenBank/DDBJ whole genome shotgun (WGS) entry which is preliminary data.</text>
</comment>
<dbReference type="RefSeq" id="WP_148091507.1">
    <property type="nucleotide sequence ID" value="NZ_RQPI01000009.1"/>
</dbReference>
<gene>
    <name evidence="2" type="ORF">EH198_16400</name>
</gene>
<feature type="region of interest" description="Disordered" evidence="1">
    <location>
        <begin position="272"/>
        <end position="291"/>
    </location>
</feature>
<feature type="compositionally biased region" description="Basic and acidic residues" evidence="1">
    <location>
        <begin position="275"/>
        <end position="286"/>
    </location>
</feature>
<protein>
    <submittedName>
        <fullName evidence="2">Uncharacterized protein</fullName>
    </submittedName>
</protein>
<reference evidence="2 3" key="1">
    <citation type="submission" date="2018-11" db="EMBL/GenBank/DDBJ databases">
        <title>Genome sequence of strain 7197.</title>
        <authorList>
            <person name="Gao J."/>
            <person name="Sun J."/>
        </authorList>
    </citation>
    <scope>NUCLEOTIDE SEQUENCE [LARGE SCALE GENOMIC DNA]</scope>
    <source>
        <strain evidence="2 3">7197</strain>
    </source>
</reference>
<sequence length="313" mass="35997">MFGNPIWKNIVEFRLFFLIYGNAVFSDEGVRLADDLVLKRGEWCRSTRKLQEDLEYIENRQVKRYSTSVINRCIKKLERSQRICTRIHELGTIFTVLNYDEYQFSRDKTLQVGSSNLASYMQEDCTRIGEHGTGENQEKVLIQIGLSSPNDDNLEHNLEQCWNSVGTVEEHSGNNNKNVNKDKKVKKDKKKDIIPKIQFAEFVSMTQEEHDKLTESHGEDKVKRIIETLDNYKGSNGKKYASDYRAILNWVVNRVEEDEKKQLTLIKGGGNGGEFKGRAQDVRSGGDQKTGQYDFLNVSSTRTGTTPYDPTIF</sequence>
<dbReference type="Proteomes" id="UP000282529">
    <property type="component" value="Unassembled WGS sequence"/>
</dbReference>
<dbReference type="OrthoDB" id="1047417at2"/>
<dbReference type="AlphaFoldDB" id="A0A3N9PYW7"/>